<protein>
    <recommendedName>
        <fullName evidence="3">NrS-1 polymerase-like HBD domain-containing protein</fullName>
    </recommendedName>
</protein>
<evidence type="ECO:0000259" key="3">
    <source>
        <dbReference type="Pfam" id="PF22763"/>
    </source>
</evidence>
<proteinExistence type="predicted"/>
<comment type="caution">
    <text evidence="4">The sequence shown here is derived from an EMBL/GenBank/DDBJ whole genome shotgun (WGS) entry which is preliminary data.</text>
</comment>
<dbReference type="AlphaFoldDB" id="A0AAP3E3W4"/>
<accession>A0AAP3E3W4</accession>
<feature type="domain" description="NrS-1 polymerase-like HBD" evidence="3">
    <location>
        <begin position="243"/>
        <end position="308"/>
    </location>
</feature>
<keyword evidence="1" id="KW-0175">Coiled coil</keyword>
<dbReference type="RefSeq" id="WP_338005979.1">
    <property type="nucleotide sequence ID" value="NZ_JAOPKA010000023.1"/>
</dbReference>
<dbReference type="InterPro" id="IPR054468">
    <property type="entry name" value="NrSPol-like_HBD"/>
</dbReference>
<evidence type="ECO:0000256" key="1">
    <source>
        <dbReference type="SAM" id="Coils"/>
    </source>
</evidence>
<feature type="compositionally biased region" description="Polar residues" evidence="2">
    <location>
        <begin position="323"/>
        <end position="334"/>
    </location>
</feature>
<evidence type="ECO:0000313" key="4">
    <source>
        <dbReference type="EMBL" id="MCU4744173.1"/>
    </source>
</evidence>
<evidence type="ECO:0000256" key="2">
    <source>
        <dbReference type="SAM" id="MobiDB-lite"/>
    </source>
</evidence>
<name>A0AAP3E3W4_9EURY</name>
<feature type="region of interest" description="Disordered" evidence="2">
    <location>
        <begin position="179"/>
        <end position="207"/>
    </location>
</feature>
<dbReference type="EMBL" id="JAOPKA010000023">
    <property type="protein sequence ID" value="MCU4744173.1"/>
    <property type="molecule type" value="Genomic_DNA"/>
</dbReference>
<organism evidence="4 5">
    <name type="scientific">Natronoglomus mannanivorans</name>
    <dbReference type="NCBI Taxonomy" id="2979990"/>
    <lineage>
        <taxon>Archaea</taxon>
        <taxon>Methanobacteriati</taxon>
        <taxon>Methanobacteriota</taxon>
        <taxon>Stenosarchaea group</taxon>
        <taxon>Halobacteria</taxon>
        <taxon>Halobacteriales</taxon>
        <taxon>Natrialbaceae</taxon>
        <taxon>Natronoglomus</taxon>
    </lineage>
</organism>
<gene>
    <name evidence="4" type="ORF">OB960_22605</name>
</gene>
<evidence type="ECO:0000313" key="5">
    <source>
        <dbReference type="Proteomes" id="UP001321018"/>
    </source>
</evidence>
<feature type="region of interest" description="Disordered" evidence="2">
    <location>
        <begin position="302"/>
        <end position="334"/>
    </location>
</feature>
<feature type="compositionally biased region" description="Acidic residues" evidence="2">
    <location>
        <begin position="181"/>
        <end position="195"/>
    </location>
</feature>
<dbReference type="Pfam" id="PF22763">
    <property type="entry name" value="NrS1-1_pol-like_HBD"/>
    <property type="match status" value="1"/>
</dbReference>
<feature type="coiled-coil region" evidence="1">
    <location>
        <begin position="345"/>
        <end position="386"/>
    </location>
</feature>
<sequence>MSNQIDSGIDVEAIPDVLAERAQWLCWRAEDRDGKQTKVPVNPATGDFASTTDDRTWSDLEQALECAATDAADGIGFVFTATDPLVGVDLDDCRDPDTGESLEPAPTIIERLDSFTEVSPSGTGYHVILEGDLPDGRNRHGSIEMYDQARFFTVTADHVAGTPETVEPRQDALEDVHEEFVAQDDSDESDSDTTDSSDVSTLSKGSGTLDLKDEELLEKARSASNGEKFDRLWRGSTTGYESQSEADMALCCLLAFWTGGDAARVDRLFRQSGLIRDKWDDVHYSDGSTYGEKTVERAIANTNDVYDPSSGEETDQRKPRDGPTSTEQTVSGTDGAQAAYLAEKNQLLSERVADLEATLEEKNERLEELETDNRALRERLEWLEQQSELETDADTASEDNSIWTRARRFVRDGNE</sequence>
<reference evidence="4" key="1">
    <citation type="submission" date="2022-09" db="EMBL/GenBank/DDBJ databases">
        <title>Enrichment on poylsaccharides allowed isolation of novel metabolic and taxonomic groups of Haloarchaea.</title>
        <authorList>
            <person name="Sorokin D.Y."/>
            <person name="Elcheninov A.G."/>
            <person name="Khizhniak T.V."/>
            <person name="Kolganova T.V."/>
            <person name="Kublanov I.V."/>
        </authorList>
    </citation>
    <scope>NUCLEOTIDE SEQUENCE</scope>
    <source>
        <strain evidence="4">AArc-xg1-1</strain>
    </source>
</reference>
<dbReference type="Proteomes" id="UP001321018">
    <property type="component" value="Unassembled WGS sequence"/>
</dbReference>